<proteinExistence type="inferred from homology"/>
<comment type="caution">
    <text evidence="12">The sequence shown here is derived from an EMBL/GenBank/DDBJ whole genome shotgun (WGS) entry which is preliminary data.</text>
</comment>
<evidence type="ECO:0000256" key="1">
    <source>
        <dbReference type="ARBA" id="ARBA00004141"/>
    </source>
</evidence>
<evidence type="ECO:0000256" key="10">
    <source>
        <dbReference type="SAM" id="Phobius"/>
    </source>
</evidence>
<evidence type="ECO:0000256" key="3">
    <source>
        <dbReference type="ARBA" id="ARBA00022679"/>
    </source>
</evidence>
<keyword evidence="7" id="KW-0443">Lipid metabolism</keyword>
<comment type="similarity">
    <text evidence="2">Belongs to the sphingomyelin synthase family.</text>
</comment>
<dbReference type="GO" id="GO:0047493">
    <property type="term" value="F:ceramide cholinephosphotransferase activity"/>
    <property type="evidence" value="ECO:0007669"/>
    <property type="project" value="TreeGrafter"/>
</dbReference>
<evidence type="ECO:0000313" key="12">
    <source>
        <dbReference type="EMBL" id="CAG8626192.1"/>
    </source>
</evidence>
<dbReference type="GO" id="GO:0033188">
    <property type="term" value="F:sphingomyelin synthase activity"/>
    <property type="evidence" value="ECO:0007669"/>
    <property type="project" value="TreeGrafter"/>
</dbReference>
<keyword evidence="5" id="KW-0746">Sphingolipid metabolism</keyword>
<evidence type="ECO:0000256" key="7">
    <source>
        <dbReference type="ARBA" id="ARBA00023098"/>
    </source>
</evidence>
<evidence type="ECO:0000256" key="5">
    <source>
        <dbReference type="ARBA" id="ARBA00022919"/>
    </source>
</evidence>
<evidence type="ECO:0000313" key="13">
    <source>
        <dbReference type="Proteomes" id="UP000789508"/>
    </source>
</evidence>
<feature type="transmembrane region" description="Helical" evidence="10">
    <location>
        <begin position="221"/>
        <end position="239"/>
    </location>
</feature>
<feature type="compositionally biased region" description="Basic and acidic residues" evidence="9">
    <location>
        <begin position="353"/>
        <end position="377"/>
    </location>
</feature>
<reference evidence="12" key="1">
    <citation type="submission" date="2021-06" db="EMBL/GenBank/DDBJ databases">
        <authorList>
            <person name="Kallberg Y."/>
            <person name="Tangrot J."/>
            <person name="Rosling A."/>
        </authorList>
    </citation>
    <scope>NUCLEOTIDE SEQUENCE</scope>
    <source>
        <strain evidence="12">FL130A</strain>
    </source>
</reference>
<dbReference type="Proteomes" id="UP000789508">
    <property type="component" value="Unassembled WGS sequence"/>
</dbReference>
<keyword evidence="13" id="KW-1185">Reference proteome</keyword>
<gene>
    <name evidence="12" type="ORF">ALEPTO_LOCUS9173</name>
</gene>
<name>A0A9N9GTZ0_9GLOM</name>
<accession>A0A9N9GTZ0</accession>
<keyword evidence="6 10" id="KW-1133">Transmembrane helix</keyword>
<dbReference type="InterPro" id="IPR045221">
    <property type="entry name" value="Sphingomyelin_synth-like"/>
</dbReference>
<feature type="transmembrane region" description="Helical" evidence="10">
    <location>
        <begin position="195"/>
        <end position="214"/>
    </location>
</feature>
<evidence type="ECO:0000259" key="11">
    <source>
        <dbReference type="Pfam" id="PF14360"/>
    </source>
</evidence>
<organism evidence="12 13">
    <name type="scientific">Ambispora leptoticha</name>
    <dbReference type="NCBI Taxonomy" id="144679"/>
    <lineage>
        <taxon>Eukaryota</taxon>
        <taxon>Fungi</taxon>
        <taxon>Fungi incertae sedis</taxon>
        <taxon>Mucoromycota</taxon>
        <taxon>Glomeromycotina</taxon>
        <taxon>Glomeromycetes</taxon>
        <taxon>Archaeosporales</taxon>
        <taxon>Ambisporaceae</taxon>
        <taxon>Ambispora</taxon>
    </lineage>
</organism>
<dbReference type="GO" id="GO:0005789">
    <property type="term" value="C:endoplasmic reticulum membrane"/>
    <property type="evidence" value="ECO:0007669"/>
    <property type="project" value="TreeGrafter"/>
</dbReference>
<sequence length="411" mass="46406">MPLNFASVGRVLTGKFWGNSNRQLSGSTDATFSHGSHLSDFLHLTPALLAELIRTVWSAIFLILVGIFLTFNIQWSDQRWKNSGDDMKPLVDLGFRVLPETEKVFLADMFMLTLLAGSIFFTLFMAESNRARIIIVRRLFWLLGLLCFFRAITLSVTTLPSPKHCKPVDIGSFWFMLKQGVQLILGGVKACTDNIYSGHTIFITTSVILLRIYCKYPYVIYYSYAHGITGICLLVATRLHYTVDVILAVFITYATHSIYFFIVDLCIEKHFLHIRRAEERLGDKNLYQRVAYMPNMFNVSLVGIVRWMDGLDIRFSMEDEQTVAQTIEVSHHRQEALAAERGINVTIDNGDSNQHEENTSDDNHSHEDGSTEMREVTVKVPENALLEARNPPTASSSLSSSTIEVITSGST</sequence>
<dbReference type="GO" id="GO:0046513">
    <property type="term" value="P:ceramide biosynthetic process"/>
    <property type="evidence" value="ECO:0007669"/>
    <property type="project" value="TreeGrafter"/>
</dbReference>
<keyword evidence="8 10" id="KW-0472">Membrane</keyword>
<comment type="subcellular location">
    <subcellularLocation>
        <location evidence="1">Membrane</location>
        <topology evidence="1">Multi-pass membrane protein</topology>
    </subcellularLocation>
</comment>
<feature type="region of interest" description="Disordered" evidence="9">
    <location>
        <begin position="347"/>
        <end position="411"/>
    </location>
</feature>
<feature type="domain" description="Sphingomyelin synthase-like" evidence="11">
    <location>
        <begin position="191"/>
        <end position="259"/>
    </location>
</feature>
<feature type="compositionally biased region" description="Polar residues" evidence="9">
    <location>
        <begin position="402"/>
        <end position="411"/>
    </location>
</feature>
<feature type="transmembrane region" description="Helical" evidence="10">
    <location>
        <begin position="245"/>
        <end position="267"/>
    </location>
</feature>
<dbReference type="EMBL" id="CAJVPS010006509">
    <property type="protein sequence ID" value="CAG8626192.1"/>
    <property type="molecule type" value="Genomic_DNA"/>
</dbReference>
<dbReference type="PANTHER" id="PTHR21290">
    <property type="entry name" value="SPHINGOMYELIN SYNTHETASE"/>
    <property type="match status" value="1"/>
</dbReference>
<dbReference type="PANTHER" id="PTHR21290:SF25">
    <property type="entry name" value="SPHINGOMYELIN SYNTHASE-RELATED PROTEIN 1"/>
    <property type="match status" value="1"/>
</dbReference>
<dbReference type="GO" id="GO:0000139">
    <property type="term" value="C:Golgi membrane"/>
    <property type="evidence" value="ECO:0007669"/>
    <property type="project" value="TreeGrafter"/>
</dbReference>
<dbReference type="OrthoDB" id="422827at2759"/>
<evidence type="ECO:0000256" key="6">
    <source>
        <dbReference type="ARBA" id="ARBA00022989"/>
    </source>
</evidence>
<protein>
    <submittedName>
        <fullName evidence="12">13251_t:CDS:1</fullName>
    </submittedName>
</protein>
<dbReference type="AlphaFoldDB" id="A0A9N9GTZ0"/>
<evidence type="ECO:0000256" key="2">
    <source>
        <dbReference type="ARBA" id="ARBA00005441"/>
    </source>
</evidence>
<feature type="transmembrane region" description="Helical" evidence="10">
    <location>
        <begin position="104"/>
        <end position="126"/>
    </location>
</feature>
<feature type="transmembrane region" description="Helical" evidence="10">
    <location>
        <begin position="56"/>
        <end position="75"/>
    </location>
</feature>
<keyword evidence="4 10" id="KW-0812">Transmembrane</keyword>
<dbReference type="Pfam" id="PF14360">
    <property type="entry name" value="PAP2_C"/>
    <property type="match status" value="1"/>
</dbReference>
<evidence type="ECO:0000256" key="9">
    <source>
        <dbReference type="SAM" id="MobiDB-lite"/>
    </source>
</evidence>
<feature type="transmembrane region" description="Helical" evidence="10">
    <location>
        <begin position="138"/>
        <end position="159"/>
    </location>
</feature>
<keyword evidence="3" id="KW-0808">Transferase</keyword>
<dbReference type="InterPro" id="IPR025749">
    <property type="entry name" value="Sphingomyelin_synth-like_dom"/>
</dbReference>
<dbReference type="GO" id="GO:0005886">
    <property type="term" value="C:plasma membrane"/>
    <property type="evidence" value="ECO:0007669"/>
    <property type="project" value="TreeGrafter"/>
</dbReference>
<evidence type="ECO:0000256" key="4">
    <source>
        <dbReference type="ARBA" id="ARBA00022692"/>
    </source>
</evidence>
<evidence type="ECO:0000256" key="8">
    <source>
        <dbReference type="ARBA" id="ARBA00023136"/>
    </source>
</evidence>